<comment type="function">
    <text evidence="12">The UvrABC repair system catalyzes the recognition and processing of DNA lesions. A damage recognition complex composed of 2 UvrA and 2 UvrB subunits scans DNA for abnormalities. Upon binding of the UvrA(2)B(2) complex to a putative damaged site, the DNA wraps around one UvrB monomer. DNA wrap is dependent on ATP binding by UvrB and probably causes local melting of the DNA helix, facilitating insertion of UvrB beta-hairpin between the DNA strands. Then UvrB probes one DNA strand for the presence of a lesion. If a lesion is found the UvrA subunits dissociate and the UvrB-DNA preincision complex is formed. This complex is subsequently bound by UvrC and the second UvrB is released. If no lesion is found, the DNA wraps around the other UvrB subunit that will check the other stand for damage.</text>
</comment>
<evidence type="ECO:0000259" key="14">
    <source>
        <dbReference type="PROSITE" id="PS51192"/>
    </source>
</evidence>
<keyword evidence="3 12" id="KW-0963">Cytoplasm</keyword>
<dbReference type="Pfam" id="PF12344">
    <property type="entry name" value="UvrB"/>
    <property type="match status" value="1"/>
</dbReference>
<dbReference type="Pfam" id="PF04851">
    <property type="entry name" value="ResIII"/>
    <property type="match status" value="1"/>
</dbReference>
<dbReference type="SMART" id="SM00490">
    <property type="entry name" value="HELICc"/>
    <property type="match status" value="1"/>
</dbReference>
<keyword evidence="8 12" id="KW-0267">Excision nuclease</keyword>
<feature type="domain" description="Helicase C-terminal" evidence="15">
    <location>
        <begin position="430"/>
        <end position="592"/>
    </location>
</feature>
<dbReference type="Proteomes" id="UP000275883">
    <property type="component" value="Chromosome"/>
</dbReference>
<dbReference type="Gene3D" id="3.40.50.300">
    <property type="entry name" value="P-loop containing nucleotide triphosphate hydrolases"/>
    <property type="match status" value="3"/>
</dbReference>
<dbReference type="PANTHER" id="PTHR24029">
    <property type="entry name" value="UVRABC SYSTEM PROTEIN B"/>
    <property type="match status" value="1"/>
</dbReference>
<evidence type="ECO:0000256" key="5">
    <source>
        <dbReference type="ARBA" id="ARBA00022763"/>
    </source>
</evidence>
<gene>
    <name evidence="12 16" type="primary">uvrB</name>
    <name evidence="16" type="ORF">EGN60_00985</name>
</gene>
<evidence type="ECO:0000256" key="7">
    <source>
        <dbReference type="ARBA" id="ARBA00022840"/>
    </source>
</evidence>
<sequence length="655" mass="75940">MEIFKLVSNFQPAGDQPEAIESLVNGINENKKHQVLLGVTGSGKTFTIANVIKQLNRPALVISHNKTLASQIYSELKEFFPENRVEYFVSYFDYYKPEAYIPKADLYIEKTSKNNKELEAMRMSAINALSIRKDTIVVASVAAIYGEFNTTEYRKNFLPIELGMIYDRKELLIKLVQMGYERNNTDLSRGQFNSKGDVIEICPGYNLEYNIRIEMFDKEIEKISLIEPLSKNTVEIKKSLTIFPATTYTVNRNNMVSICEAIQIELDERIEYFKKENKLLEAQRIKDRTLNDIDSIKEFGYVNGMENYARYVDGREAGERPYTLFDYLPDDAIIFVDESHMMIPQLNGMYNGDRARKKTLVNFGFRLPSALDNRPLKFFEYEKFKFPRIYMSATPGNYELEKTQGEIVTQFIRPTGLLDPIIEIRSKDNQIQDIYDSIKKQIENKERTLILTTTKKNAEELALYLQEQKIKCAYIHDRFKIFERNEILKGLRMGKFDVVIGINLLREGIDLPEVSLILLLNADMRALMRDARSLIQIVGRAARNDHGKVVFYADEITESMKEAIEDNAKKREIQQAYNKKHNIIPKTIIKPIAPPIQGSILFDELTIEKERSKMVHNKKFIDSMISKMKMLAKEKKFEQAIEIRDYLIELGISLD</sequence>
<keyword evidence="17" id="KW-1185">Reference proteome</keyword>
<organism evidence="16 17">
    <name type="scientific">Mycoplasma struthionis</name>
    <dbReference type="NCBI Taxonomy" id="538220"/>
    <lineage>
        <taxon>Bacteria</taxon>
        <taxon>Bacillati</taxon>
        <taxon>Mycoplasmatota</taxon>
        <taxon>Mollicutes</taxon>
        <taxon>Mycoplasmataceae</taxon>
        <taxon>Mycoplasma</taxon>
    </lineage>
</organism>
<dbReference type="Pfam" id="PF00271">
    <property type="entry name" value="Helicase_C"/>
    <property type="match status" value="1"/>
</dbReference>
<dbReference type="PROSITE" id="PS51192">
    <property type="entry name" value="HELICASE_ATP_BIND_1"/>
    <property type="match status" value="1"/>
</dbReference>
<comment type="domain">
    <text evidence="12">The beta-hairpin motif is involved in DNA binding.</text>
</comment>
<evidence type="ECO:0000256" key="2">
    <source>
        <dbReference type="ARBA" id="ARBA00008533"/>
    </source>
</evidence>
<evidence type="ECO:0000256" key="1">
    <source>
        <dbReference type="ARBA" id="ARBA00004496"/>
    </source>
</evidence>
<evidence type="ECO:0000256" key="6">
    <source>
        <dbReference type="ARBA" id="ARBA00022769"/>
    </source>
</evidence>
<evidence type="ECO:0000313" key="16">
    <source>
        <dbReference type="EMBL" id="AZG68547.1"/>
    </source>
</evidence>
<dbReference type="GO" id="GO:0006289">
    <property type="term" value="P:nucleotide-excision repair"/>
    <property type="evidence" value="ECO:0007669"/>
    <property type="project" value="UniProtKB-UniRule"/>
</dbReference>
<keyword evidence="4 12" id="KW-0547">Nucleotide-binding</keyword>
<dbReference type="SUPFAM" id="SSF46600">
    <property type="entry name" value="C-terminal UvrC-binding domain of UvrB"/>
    <property type="match status" value="1"/>
</dbReference>
<accession>A0A3G8LGW1</accession>
<evidence type="ECO:0000256" key="12">
    <source>
        <dbReference type="HAMAP-Rule" id="MF_00204"/>
    </source>
</evidence>
<dbReference type="Pfam" id="PF17757">
    <property type="entry name" value="UvrB_inter"/>
    <property type="match status" value="1"/>
</dbReference>
<dbReference type="PROSITE" id="PS50151">
    <property type="entry name" value="UVR"/>
    <property type="match status" value="1"/>
</dbReference>
<proteinExistence type="inferred from homology"/>
<evidence type="ECO:0000256" key="3">
    <source>
        <dbReference type="ARBA" id="ARBA00022490"/>
    </source>
</evidence>
<keyword evidence="7 12" id="KW-0067">ATP-binding</keyword>
<reference evidence="16 17" key="1">
    <citation type="submission" date="2018-11" db="EMBL/GenBank/DDBJ databases">
        <title>Genome sequence of Mycoplasma struthionis sp. nov.</title>
        <authorList>
            <person name="Spergser J."/>
        </authorList>
    </citation>
    <scope>NUCLEOTIDE SEQUENCE [LARGE SCALE GENOMIC DNA]</scope>
    <source>
        <strain evidence="16 17">237IA</strain>
    </source>
</reference>
<dbReference type="GO" id="GO:0003677">
    <property type="term" value="F:DNA binding"/>
    <property type="evidence" value="ECO:0007669"/>
    <property type="project" value="UniProtKB-UniRule"/>
</dbReference>
<dbReference type="HAMAP" id="MF_00204">
    <property type="entry name" value="UvrB"/>
    <property type="match status" value="1"/>
</dbReference>
<dbReference type="AlphaFoldDB" id="A0A3G8LGW1"/>
<evidence type="ECO:0000256" key="10">
    <source>
        <dbReference type="ARBA" id="ARBA00026033"/>
    </source>
</evidence>
<dbReference type="GO" id="GO:0009381">
    <property type="term" value="F:excinuclease ABC activity"/>
    <property type="evidence" value="ECO:0007669"/>
    <property type="project" value="UniProtKB-UniRule"/>
</dbReference>
<dbReference type="SMART" id="SM00487">
    <property type="entry name" value="DEXDc"/>
    <property type="match status" value="1"/>
</dbReference>
<dbReference type="NCBIfam" id="NF003673">
    <property type="entry name" value="PRK05298.1"/>
    <property type="match status" value="1"/>
</dbReference>
<dbReference type="EMBL" id="CP034044">
    <property type="protein sequence ID" value="AZG68547.1"/>
    <property type="molecule type" value="Genomic_DNA"/>
</dbReference>
<evidence type="ECO:0000256" key="8">
    <source>
        <dbReference type="ARBA" id="ARBA00022881"/>
    </source>
</evidence>
<dbReference type="InterPro" id="IPR004807">
    <property type="entry name" value="UvrB"/>
</dbReference>
<dbReference type="NCBIfam" id="TIGR00631">
    <property type="entry name" value="uvrb"/>
    <property type="match status" value="1"/>
</dbReference>
<dbReference type="InterPro" id="IPR001943">
    <property type="entry name" value="UVR_dom"/>
</dbReference>
<dbReference type="InterPro" id="IPR041471">
    <property type="entry name" value="UvrB_inter"/>
</dbReference>
<feature type="domain" description="UVR" evidence="13">
    <location>
        <begin position="618"/>
        <end position="653"/>
    </location>
</feature>
<dbReference type="SUPFAM" id="SSF52540">
    <property type="entry name" value="P-loop containing nucleoside triphosphate hydrolases"/>
    <property type="match status" value="2"/>
</dbReference>
<dbReference type="GO" id="GO:0005737">
    <property type="term" value="C:cytoplasm"/>
    <property type="evidence" value="ECO:0007669"/>
    <property type="project" value="UniProtKB-SubCell"/>
</dbReference>
<dbReference type="InterPro" id="IPR014001">
    <property type="entry name" value="Helicase_ATP-bd"/>
</dbReference>
<keyword evidence="5 12" id="KW-0227">DNA damage</keyword>
<evidence type="ECO:0000256" key="4">
    <source>
        <dbReference type="ARBA" id="ARBA00022741"/>
    </source>
</evidence>
<keyword evidence="6 12" id="KW-0228">DNA excision</keyword>
<dbReference type="GO" id="GO:0009380">
    <property type="term" value="C:excinuclease repair complex"/>
    <property type="evidence" value="ECO:0007669"/>
    <property type="project" value="InterPro"/>
</dbReference>
<keyword evidence="9 12" id="KW-0234">DNA repair</keyword>
<feature type="short sequence motif" description="Beta-hairpin" evidence="12">
    <location>
        <begin position="91"/>
        <end position="114"/>
    </location>
</feature>
<dbReference type="PANTHER" id="PTHR24029:SF0">
    <property type="entry name" value="UVRABC SYSTEM PROTEIN B"/>
    <property type="match status" value="1"/>
</dbReference>
<dbReference type="InterPro" id="IPR036876">
    <property type="entry name" value="UVR_dom_sf"/>
</dbReference>
<feature type="binding site" evidence="12">
    <location>
        <begin position="38"/>
        <end position="45"/>
    </location>
    <ligand>
        <name>ATP</name>
        <dbReference type="ChEBI" id="CHEBI:30616"/>
    </ligand>
</feature>
<name>A0A3G8LGW1_9MOLU</name>
<dbReference type="RefSeq" id="WP_124724242.1">
    <property type="nucleotide sequence ID" value="NZ_CP034044.1"/>
</dbReference>
<dbReference type="KEGG" id="mstr:EGN60_00985"/>
<dbReference type="InterPro" id="IPR027417">
    <property type="entry name" value="P-loop_NTPase"/>
</dbReference>
<dbReference type="InterPro" id="IPR001650">
    <property type="entry name" value="Helicase_C-like"/>
</dbReference>
<evidence type="ECO:0000259" key="13">
    <source>
        <dbReference type="PROSITE" id="PS50151"/>
    </source>
</evidence>
<protein>
    <recommendedName>
        <fullName evidence="11 12">UvrABC system protein B</fullName>
        <shortName evidence="12">Protein UvrB</shortName>
    </recommendedName>
    <alternativeName>
        <fullName evidence="12">Excinuclease ABC subunit B</fullName>
    </alternativeName>
</protein>
<comment type="subcellular location">
    <subcellularLocation>
        <location evidence="1 12">Cytoplasm</location>
    </subcellularLocation>
</comment>
<dbReference type="GO" id="GO:0009432">
    <property type="term" value="P:SOS response"/>
    <property type="evidence" value="ECO:0007669"/>
    <property type="project" value="UniProtKB-UniRule"/>
</dbReference>
<comment type="similarity">
    <text evidence="2 12">Belongs to the UvrB family.</text>
</comment>
<dbReference type="InterPro" id="IPR006935">
    <property type="entry name" value="Helicase/UvrB_N"/>
</dbReference>
<feature type="domain" description="Helicase ATP-binding" evidence="14">
    <location>
        <begin position="25"/>
        <end position="164"/>
    </location>
</feature>
<dbReference type="GO" id="GO:0016887">
    <property type="term" value="F:ATP hydrolysis activity"/>
    <property type="evidence" value="ECO:0007669"/>
    <property type="project" value="InterPro"/>
</dbReference>
<evidence type="ECO:0000256" key="11">
    <source>
        <dbReference type="ARBA" id="ARBA00029504"/>
    </source>
</evidence>
<evidence type="ECO:0000256" key="9">
    <source>
        <dbReference type="ARBA" id="ARBA00023204"/>
    </source>
</evidence>
<dbReference type="CDD" id="cd17916">
    <property type="entry name" value="DEXHc_UvrB"/>
    <property type="match status" value="1"/>
</dbReference>
<evidence type="ECO:0000259" key="15">
    <source>
        <dbReference type="PROSITE" id="PS51194"/>
    </source>
</evidence>
<dbReference type="GO" id="GO:0005524">
    <property type="term" value="F:ATP binding"/>
    <property type="evidence" value="ECO:0007669"/>
    <property type="project" value="UniProtKB-UniRule"/>
</dbReference>
<keyword evidence="12" id="KW-0742">SOS response</keyword>
<comment type="subunit">
    <text evidence="10 12">Forms a heterotetramer with UvrA during the search for lesions. Interacts with UvrC in an incision complex.</text>
</comment>
<dbReference type="PROSITE" id="PS51194">
    <property type="entry name" value="HELICASE_CTER"/>
    <property type="match status" value="1"/>
</dbReference>
<dbReference type="InterPro" id="IPR024759">
    <property type="entry name" value="UvrB_YAD/RRR_dom"/>
</dbReference>
<dbReference type="OrthoDB" id="9806651at2"/>
<evidence type="ECO:0000313" key="17">
    <source>
        <dbReference type="Proteomes" id="UP000275883"/>
    </source>
</evidence>